<dbReference type="SUPFAM" id="SSF52266">
    <property type="entry name" value="SGNH hydrolase"/>
    <property type="match status" value="1"/>
</dbReference>
<dbReference type="InterPro" id="IPR036514">
    <property type="entry name" value="SGNH_hydro_sf"/>
</dbReference>
<dbReference type="AlphaFoldDB" id="A0A916JDG0"/>
<evidence type="ECO:0000313" key="4">
    <source>
        <dbReference type="Proteomes" id="UP000680038"/>
    </source>
</evidence>
<dbReference type="Gene3D" id="3.40.50.1110">
    <property type="entry name" value="SGNH hydrolase"/>
    <property type="match status" value="1"/>
</dbReference>
<dbReference type="GO" id="GO:0004622">
    <property type="term" value="F:phosphatidylcholine lysophospholipase activity"/>
    <property type="evidence" value="ECO:0007669"/>
    <property type="project" value="TreeGrafter"/>
</dbReference>
<evidence type="ECO:0000259" key="2">
    <source>
        <dbReference type="Pfam" id="PF13472"/>
    </source>
</evidence>
<protein>
    <recommendedName>
        <fullName evidence="2">SGNH hydrolase-type esterase domain-containing protein</fullName>
    </recommendedName>
</protein>
<feature type="signal peptide" evidence="1">
    <location>
        <begin position="1"/>
        <end position="27"/>
    </location>
</feature>
<dbReference type="Proteomes" id="UP000680038">
    <property type="component" value="Unassembled WGS sequence"/>
</dbReference>
<dbReference type="PANTHER" id="PTHR30383:SF5">
    <property type="entry name" value="SGNH HYDROLASE-TYPE ESTERASE DOMAIN-CONTAINING PROTEIN"/>
    <property type="match status" value="1"/>
</dbReference>
<evidence type="ECO:0000313" key="3">
    <source>
        <dbReference type="EMBL" id="CAG5002390.1"/>
    </source>
</evidence>
<dbReference type="InterPro" id="IPR051532">
    <property type="entry name" value="Ester_Hydrolysis_Enzymes"/>
</dbReference>
<dbReference type="EMBL" id="CAJRAF010000002">
    <property type="protein sequence ID" value="CAG5002390.1"/>
    <property type="molecule type" value="Genomic_DNA"/>
</dbReference>
<dbReference type="Pfam" id="PF13472">
    <property type="entry name" value="Lipase_GDSL_2"/>
    <property type="match status" value="1"/>
</dbReference>
<reference evidence="3" key="1">
    <citation type="submission" date="2021-04" db="EMBL/GenBank/DDBJ databases">
        <authorList>
            <person name="Rodrigo-Torres L."/>
            <person name="Arahal R. D."/>
            <person name="Lucena T."/>
        </authorList>
    </citation>
    <scope>NUCLEOTIDE SEQUENCE</scope>
    <source>
        <strain evidence="3">CECT 9275</strain>
    </source>
</reference>
<gene>
    <name evidence="3" type="ORF">DYBT9275_02881</name>
</gene>
<comment type="caution">
    <text evidence="3">The sequence shown here is derived from an EMBL/GenBank/DDBJ whole genome shotgun (WGS) entry which is preliminary data.</text>
</comment>
<dbReference type="InterPro" id="IPR013830">
    <property type="entry name" value="SGNH_hydro"/>
</dbReference>
<evidence type="ECO:0000256" key="1">
    <source>
        <dbReference type="SAM" id="SignalP"/>
    </source>
</evidence>
<feature type="domain" description="SGNH hydrolase-type esterase" evidence="2">
    <location>
        <begin position="60"/>
        <end position="219"/>
    </location>
</feature>
<feature type="chain" id="PRO_5037709614" description="SGNH hydrolase-type esterase domain-containing protein" evidence="1">
    <location>
        <begin position="28"/>
        <end position="233"/>
    </location>
</feature>
<dbReference type="PANTHER" id="PTHR30383">
    <property type="entry name" value="THIOESTERASE 1/PROTEASE 1/LYSOPHOSPHOLIPASE L1"/>
    <property type="match status" value="1"/>
</dbReference>
<name>A0A916JDG0_9BACT</name>
<accession>A0A916JDG0</accession>
<keyword evidence="4" id="KW-1185">Reference proteome</keyword>
<organism evidence="3 4">
    <name type="scientific">Dyadobacter helix</name>
    <dbReference type="NCBI Taxonomy" id="2822344"/>
    <lineage>
        <taxon>Bacteria</taxon>
        <taxon>Pseudomonadati</taxon>
        <taxon>Bacteroidota</taxon>
        <taxon>Cytophagia</taxon>
        <taxon>Cytophagales</taxon>
        <taxon>Spirosomataceae</taxon>
        <taxon>Dyadobacter</taxon>
    </lineage>
</organism>
<sequence length="233" mass="26759">MLMKIRRSCFPGVTVTMLLLVFHTANGQQTNWDSTARPDVYAPRVGLMKTFRHSRKDIVFLGNSITFWAEWSEFLENRHVKNRGIPGDNSFGVLERLGEVTNGKPAKIFVMIGINDLARNIPAEILLKNFQRIVRRIKTESPDTRIYLQTLLPTNDSFHKMTNHCNKDAVIRDVNLGLDQLAKDEKVSFVDLYSHFADEKGKLKKELTWDGVHLTAEGYLLWAAVLKRGKYLR</sequence>
<keyword evidence="1" id="KW-0732">Signal</keyword>
<proteinExistence type="predicted"/>